<dbReference type="PROSITE" id="PS51755">
    <property type="entry name" value="OMPR_PHOB"/>
    <property type="match status" value="1"/>
</dbReference>
<evidence type="ECO:0000256" key="3">
    <source>
        <dbReference type="ARBA" id="ARBA00022553"/>
    </source>
</evidence>
<dbReference type="PANTHER" id="PTHR48111">
    <property type="entry name" value="REGULATOR OF RPOS"/>
    <property type="match status" value="1"/>
</dbReference>
<keyword evidence="4" id="KW-0902">Two-component regulatory system</keyword>
<dbReference type="FunFam" id="3.40.50.2300:FF:000001">
    <property type="entry name" value="DNA-binding response regulator PhoB"/>
    <property type="match status" value="1"/>
</dbReference>
<evidence type="ECO:0000313" key="17">
    <source>
        <dbReference type="Proteomes" id="UP000199200"/>
    </source>
</evidence>
<dbReference type="InterPro" id="IPR036388">
    <property type="entry name" value="WH-like_DNA-bd_sf"/>
</dbReference>
<dbReference type="STRING" id="426757.SAMN04488127_1049"/>
<dbReference type="Pfam" id="PF00072">
    <property type="entry name" value="Response_reg"/>
    <property type="match status" value="1"/>
</dbReference>
<evidence type="ECO:0000256" key="12">
    <source>
        <dbReference type="PROSITE-ProRule" id="PRU00169"/>
    </source>
</evidence>
<feature type="domain" description="OmpR/PhoB-type" evidence="15">
    <location>
        <begin position="125"/>
        <end position="223"/>
    </location>
</feature>
<dbReference type="PROSITE" id="PS50110">
    <property type="entry name" value="RESPONSE_REGULATORY"/>
    <property type="match status" value="1"/>
</dbReference>
<evidence type="ECO:0000256" key="2">
    <source>
        <dbReference type="ARBA" id="ARBA00022490"/>
    </source>
</evidence>
<accession>A0A1H6V930</accession>
<keyword evidence="2" id="KW-0963">Cytoplasm</keyword>
<evidence type="ECO:0000256" key="10">
    <source>
        <dbReference type="ARBA" id="ARBA00037471"/>
    </source>
</evidence>
<keyword evidence="6" id="KW-0843">Virulence</keyword>
<evidence type="ECO:0000256" key="13">
    <source>
        <dbReference type="PROSITE-ProRule" id="PRU01091"/>
    </source>
</evidence>
<sequence length="225" mass="25443">MNVKILVVDDDPGIRELVRITLQDAGYRVAVAGDAIGALSLLDTEHPDLAVVDVMMPGMDGFALTRELKSFRDMPVLLLTAKGALEDKERGFRAGSDDYVVKPFEPKELLFRVEAILRRYRKEEEAPILAGPLEIDRQSYEVACGNRTLLLPLKEFELLTILASRPNVVFERERLLERVWGLDYEGDDRTLSVHIKRIRGRLEGLTDRVSIVTVRGVGYKLEIRP</sequence>
<dbReference type="SMART" id="SM00448">
    <property type="entry name" value="REC"/>
    <property type="match status" value="1"/>
</dbReference>
<dbReference type="GO" id="GO:0032993">
    <property type="term" value="C:protein-DNA complex"/>
    <property type="evidence" value="ECO:0007669"/>
    <property type="project" value="TreeGrafter"/>
</dbReference>
<proteinExistence type="predicted"/>
<dbReference type="SUPFAM" id="SSF52172">
    <property type="entry name" value="CheY-like"/>
    <property type="match status" value="1"/>
</dbReference>
<dbReference type="InterPro" id="IPR039420">
    <property type="entry name" value="WalR-like"/>
</dbReference>
<keyword evidence="7 13" id="KW-0238">DNA-binding</keyword>
<organism evidence="16 17">
    <name type="scientific">Bhargavaea ginsengi</name>
    <dbReference type="NCBI Taxonomy" id="426757"/>
    <lineage>
        <taxon>Bacteria</taxon>
        <taxon>Bacillati</taxon>
        <taxon>Bacillota</taxon>
        <taxon>Bacilli</taxon>
        <taxon>Bacillales</taxon>
        <taxon>Caryophanaceae</taxon>
        <taxon>Bhargavaea</taxon>
    </lineage>
</organism>
<evidence type="ECO:0000256" key="4">
    <source>
        <dbReference type="ARBA" id="ARBA00023012"/>
    </source>
</evidence>
<dbReference type="GO" id="GO:0000976">
    <property type="term" value="F:transcription cis-regulatory region binding"/>
    <property type="evidence" value="ECO:0007669"/>
    <property type="project" value="TreeGrafter"/>
</dbReference>
<evidence type="ECO:0000256" key="11">
    <source>
        <dbReference type="ARBA" id="ARBA00039976"/>
    </source>
</evidence>
<dbReference type="FunFam" id="1.10.10.10:FF:000018">
    <property type="entry name" value="DNA-binding response regulator ResD"/>
    <property type="match status" value="1"/>
</dbReference>
<evidence type="ECO:0000256" key="6">
    <source>
        <dbReference type="ARBA" id="ARBA00023026"/>
    </source>
</evidence>
<feature type="modified residue" description="4-aspartylphosphate" evidence="12">
    <location>
        <position position="53"/>
    </location>
</feature>
<keyword evidence="8" id="KW-0010">Activator</keyword>
<evidence type="ECO:0000256" key="1">
    <source>
        <dbReference type="ARBA" id="ARBA00004496"/>
    </source>
</evidence>
<dbReference type="PANTHER" id="PTHR48111:SF49">
    <property type="entry name" value="HEME RESPONSE REGULATOR HSSR"/>
    <property type="match status" value="1"/>
</dbReference>
<keyword evidence="5" id="KW-0805">Transcription regulation</keyword>
<dbReference type="Proteomes" id="UP000199200">
    <property type="component" value="Unassembled WGS sequence"/>
</dbReference>
<dbReference type="GO" id="GO:0006355">
    <property type="term" value="P:regulation of DNA-templated transcription"/>
    <property type="evidence" value="ECO:0007669"/>
    <property type="project" value="InterPro"/>
</dbReference>
<evidence type="ECO:0000256" key="9">
    <source>
        <dbReference type="ARBA" id="ARBA00023163"/>
    </source>
</evidence>
<dbReference type="SMART" id="SM00862">
    <property type="entry name" value="Trans_reg_C"/>
    <property type="match status" value="1"/>
</dbReference>
<comment type="subcellular location">
    <subcellularLocation>
        <location evidence="1">Cytoplasm</location>
    </subcellularLocation>
</comment>
<dbReference type="Gene3D" id="6.10.250.690">
    <property type="match status" value="1"/>
</dbReference>
<reference evidence="17" key="1">
    <citation type="submission" date="2016-10" db="EMBL/GenBank/DDBJ databases">
        <authorList>
            <person name="Varghese N."/>
            <person name="Submissions S."/>
        </authorList>
    </citation>
    <scope>NUCLEOTIDE SEQUENCE [LARGE SCALE GENOMIC DNA]</scope>
    <source>
        <strain evidence="17">CGMCC 1.6763</strain>
    </source>
</reference>
<gene>
    <name evidence="16" type="ORF">SAMN04488127_1049</name>
</gene>
<keyword evidence="3 12" id="KW-0597">Phosphoprotein</keyword>
<dbReference type="InterPro" id="IPR001867">
    <property type="entry name" value="OmpR/PhoB-type_DNA-bd"/>
</dbReference>
<evidence type="ECO:0000256" key="5">
    <source>
        <dbReference type="ARBA" id="ARBA00023015"/>
    </source>
</evidence>
<evidence type="ECO:0000313" key="16">
    <source>
        <dbReference type="EMBL" id="SEJ01149.1"/>
    </source>
</evidence>
<feature type="domain" description="Response regulatory" evidence="14">
    <location>
        <begin position="4"/>
        <end position="117"/>
    </location>
</feature>
<protein>
    <recommendedName>
        <fullName evidence="11">Heme response regulator HssR</fullName>
    </recommendedName>
</protein>
<keyword evidence="17" id="KW-1185">Reference proteome</keyword>
<dbReference type="Pfam" id="PF00486">
    <property type="entry name" value="Trans_reg_C"/>
    <property type="match status" value="1"/>
</dbReference>
<dbReference type="CDD" id="cd00383">
    <property type="entry name" value="trans_reg_C"/>
    <property type="match status" value="1"/>
</dbReference>
<dbReference type="InterPro" id="IPR001789">
    <property type="entry name" value="Sig_transdc_resp-reg_receiver"/>
</dbReference>
<dbReference type="Gene3D" id="1.10.10.10">
    <property type="entry name" value="Winged helix-like DNA-binding domain superfamily/Winged helix DNA-binding domain"/>
    <property type="match status" value="1"/>
</dbReference>
<dbReference type="GO" id="GO:0005829">
    <property type="term" value="C:cytosol"/>
    <property type="evidence" value="ECO:0007669"/>
    <property type="project" value="TreeGrafter"/>
</dbReference>
<keyword evidence="9" id="KW-0804">Transcription</keyword>
<evidence type="ECO:0000256" key="7">
    <source>
        <dbReference type="ARBA" id="ARBA00023125"/>
    </source>
</evidence>
<dbReference type="Gene3D" id="3.40.50.2300">
    <property type="match status" value="1"/>
</dbReference>
<evidence type="ECO:0000256" key="8">
    <source>
        <dbReference type="ARBA" id="ARBA00023159"/>
    </source>
</evidence>
<name>A0A1H6V930_9BACL</name>
<dbReference type="CDD" id="cd17574">
    <property type="entry name" value="REC_OmpR"/>
    <property type="match status" value="1"/>
</dbReference>
<feature type="DNA-binding region" description="OmpR/PhoB-type" evidence="13">
    <location>
        <begin position="125"/>
        <end position="223"/>
    </location>
</feature>
<dbReference type="EMBL" id="FNZF01000001">
    <property type="protein sequence ID" value="SEJ01149.1"/>
    <property type="molecule type" value="Genomic_DNA"/>
</dbReference>
<evidence type="ECO:0000259" key="14">
    <source>
        <dbReference type="PROSITE" id="PS50110"/>
    </source>
</evidence>
<evidence type="ECO:0000259" key="15">
    <source>
        <dbReference type="PROSITE" id="PS51755"/>
    </source>
</evidence>
<comment type="function">
    <text evidence="10">Member of the two-component regulatory system HssS/HssR involved in intracellular heme homeostasis and tempering of staphylococcal virulence. Phosphorylated HssR binds to a direct repeat sequence within hrtAB promoter and activates the expression of hrtAB, an efflux pump, in response to extracellular heme, hemin, hemoglobin or blood.</text>
</comment>
<dbReference type="GO" id="GO:0000156">
    <property type="term" value="F:phosphorelay response regulator activity"/>
    <property type="evidence" value="ECO:0007669"/>
    <property type="project" value="TreeGrafter"/>
</dbReference>
<dbReference type="AlphaFoldDB" id="A0A1H6V930"/>
<dbReference type="InterPro" id="IPR011006">
    <property type="entry name" value="CheY-like_superfamily"/>
</dbReference>